<keyword evidence="2" id="KW-1003">Cell membrane</keyword>
<accession>G0ACU0</accession>
<dbReference type="Pfam" id="PF06271">
    <property type="entry name" value="RDD"/>
    <property type="match status" value="1"/>
</dbReference>
<evidence type="ECO:0000259" key="7">
    <source>
        <dbReference type="Pfam" id="PF06271"/>
    </source>
</evidence>
<organism evidence="8 9">
    <name type="scientific">Collimonas fungivorans (strain Ter331)</name>
    <dbReference type="NCBI Taxonomy" id="1005048"/>
    <lineage>
        <taxon>Bacteria</taxon>
        <taxon>Pseudomonadati</taxon>
        <taxon>Pseudomonadota</taxon>
        <taxon>Betaproteobacteria</taxon>
        <taxon>Burkholderiales</taxon>
        <taxon>Oxalobacteraceae</taxon>
        <taxon>Collimonas</taxon>
    </lineage>
</organism>
<evidence type="ECO:0000313" key="8">
    <source>
        <dbReference type="EMBL" id="AEK62964.1"/>
    </source>
</evidence>
<name>G0ACU0_COLFT</name>
<gene>
    <name evidence="8" type="ordered locus">CFU_3139</name>
</gene>
<dbReference type="HOGENOM" id="CLU_053152_3_2_4"/>
<dbReference type="InterPro" id="IPR010432">
    <property type="entry name" value="RDD"/>
</dbReference>
<comment type="subcellular location">
    <subcellularLocation>
        <location evidence="1">Cell membrane</location>
        <topology evidence="1">Multi-pass membrane protein</topology>
    </subcellularLocation>
</comment>
<evidence type="ECO:0000256" key="2">
    <source>
        <dbReference type="ARBA" id="ARBA00022475"/>
    </source>
</evidence>
<reference evidence="8 9" key="1">
    <citation type="journal article" date="2004" name="Environ. Microbiol.">
        <title>Phylogeny-function analysis of (meta)genomic libraries: screening for expression of ribosomal RNA genes by large-insert library fluorescent in situ hybridization (LIL-FISH).</title>
        <authorList>
            <person name="Leveau J.H."/>
            <person name="Gerards S."/>
            <person name="de Boer W."/>
            <person name="van Veen J.A."/>
        </authorList>
    </citation>
    <scope>NUCLEOTIDE SEQUENCE [LARGE SCALE GENOMIC DNA]</scope>
    <source>
        <strain evidence="8 9">Ter331</strain>
    </source>
</reference>
<evidence type="ECO:0000256" key="1">
    <source>
        <dbReference type="ARBA" id="ARBA00004651"/>
    </source>
</evidence>
<evidence type="ECO:0000256" key="5">
    <source>
        <dbReference type="ARBA" id="ARBA00023136"/>
    </source>
</evidence>
<reference evidence="8 9" key="2">
    <citation type="journal article" date="2006" name="J. Microbiol. Methods">
        <title>Genomic flank-sequencing of plasposon insertion sites for rapid identification of functional genes.</title>
        <authorList>
            <person name="Leveau J.H."/>
            <person name="Gerards S."/>
            <person name="Fritsche K."/>
            <person name="Zondag G."/>
            <person name="van Veen J.A."/>
        </authorList>
    </citation>
    <scope>NUCLEOTIDE SEQUENCE [LARGE SCALE GENOMIC DNA]</scope>
    <source>
        <strain evidence="8 9">Ter331</strain>
    </source>
</reference>
<evidence type="ECO:0000313" key="9">
    <source>
        <dbReference type="Proteomes" id="UP000008392"/>
    </source>
</evidence>
<sequence length="181" mass="20018">MHICECSLRYTGHGSKHRDSTPMTGLKMNESTEFEYVGFWLRVWASLIDTVLLLVVIFPILFAIYGREELASGVTLSGPANILVSYILPAAVVIAFWRARQATPGKMAIGARIVDAKTGGKPSFTQEAIRYLGYFVSTFPLCLGLIWVGIDKRKQGWHDKIAGTVVVRRKNVGAEPVKFGD</sequence>
<reference evidence="8 9" key="3">
    <citation type="journal article" date="2008" name="FEMS Microbiol. Ecol.">
        <title>Identification and characterization of genes underlying chitinolysis in Collimonas fungivorans Ter331.</title>
        <authorList>
            <person name="Fritsche K."/>
            <person name="de Boer W."/>
            <person name="Gerards S."/>
            <person name="van den Berg M."/>
            <person name="van Veen J.A."/>
            <person name="Leveau J.H."/>
        </authorList>
    </citation>
    <scope>NUCLEOTIDE SEQUENCE [LARGE SCALE GENOMIC DNA]</scope>
    <source>
        <strain evidence="8 9">Ter331</strain>
    </source>
</reference>
<feature type="transmembrane region" description="Helical" evidence="6">
    <location>
        <begin position="131"/>
        <end position="150"/>
    </location>
</feature>
<dbReference type="InterPro" id="IPR051791">
    <property type="entry name" value="Pra-immunoreactive"/>
</dbReference>
<keyword evidence="5 6" id="KW-0472">Membrane</keyword>
<evidence type="ECO:0000256" key="4">
    <source>
        <dbReference type="ARBA" id="ARBA00022989"/>
    </source>
</evidence>
<dbReference type="Proteomes" id="UP000008392">
    <property type="component" value="Chromosome"/>
</dbReference>
<evidence type="ECO:0000256" key="3">
    <source>
        <dbReference type="ARBA" id="ARBA00022692"/>
    </source>
</evidence>
<dbReference type="AlphaFoldDB" id="G0ACU0"/>
<dbReference type="PANTHER" id="PTHR36115">
    <property type="entry name" value="PROLINE-RICH ANTIGEN HOMOLOG-RELATED"/>
    <property type="match status" value="1"/>
</dbReference>
<dbReference type="GO" id="GO:0005886">
    <property type="term" value="C:plasma membrane"/>
    <property type="evidence" value="ECO:0007669"/>
    <property type="project" value="UniProtKB-SubCell"/>
</dbReference>
<reference evidence="8 9" key="4">
    <citation type="journal article" date="2010" name="Environ. Microbiol.">
        <title>The bacterial genus Collimonas: mycophagy, weathering and other adaptive solutions to life in oligotrophic soil environments.</title>
        <authorList>
            <person name="Leveau J.H."/>
            <person name="Uroz S."/>
            <person name="de Boer W."/>
        </authorList>
    </citation>
    <scope>NUCLEOTIDE SEQUENCE [LARGE SCALE GENOMIC DNA]</scope>
    <source>
        <strain evidence="8 9">Ter331</strain>
    </source>
</reference>
<keyword evidence="4 6" id="KW-1133">Transmembrane helix</keyword>
<dbReference type="EMBL" id="CP002745">
    <property type="protein sequence ID" value="AEK62964.1"/>
    <property type="molecule type" value="Genomic_DNA"/>
</dbReference>
<evidence type="ECO:0000256" key="6">
    <source>
        <dbReference type="SAM" id="Phobius"/>
    </source>
</evidence>
<reference evidence="8 9" key="5">
    <citation type="journal article" date="2011" name="ISME J.">
        <title>Dual transcriptional profiling of a bacterial/fungal confrontation: Collimonas fungivorans versus Aspergillus niger.</title>
        <authorList>
            <person name="Mela F."/>
            <person name="Fritsche K."/>
            <person name="de Boer W."/>
            <person name="van Veen J.A."/>
            <person name="de Graaff L.H."/>
            <person name="van den Berg M."/>
            <person name="Leveau J.H."/>
        </authorList>
    </citation>
    <scope>NUCLEOTIDE SEQUENCE [LARGE SCALE GENOMIC DNA]</scope>
    <source>
        <strain evidence="8 9">Ter331</strain>
    </source>
</reference>
<reference evidence="9" key="6">
    <citation type="submission" date="2011-05" db="EMBL/GenBank/DDBJ databases">
        <title>Complete sequence of Collimonas fungivorans Ter331.</title>
        <authorList>
            <person name="Leveau J.H."/>
        </authorList>
    </citation>
    <scope>NUCLEOTIDE SEQUENCE [LARGE SCALE GENOMIC DNA]</scope>
    <source>
        <strain evidence="9">Ter331</strain>
    </source>
</reference>
<protein>
    <recommendedName>
        <fullName evidence="7">RDD domain-containing protein</fullName>
    </recommendedName>
</protein>
<dbReference type="KEGG" id="cfu:CFU_3139"/>
<feature type="domain" description="RDD" evidence="7">
    <location>
        <begin position="36"/>
        <end position="163"/>
    </location>
</feature>
<proteinExistence type="predicted"/>
<dbReference type="PANTHER" id="PTHR36115:SF4">
    <property type="entry name" value="MEMBRANE PROTEIN"/>
    <property type="match status" value="1"/>
</dbReference>
<keyword evidence="3 6" id="KW-0812">Transmembrane</keyword>
<dbReference type="eggNOG" id="COG1714">
    <property type="taxonomic scope" value="Bacteria"/>
</dbReference>
<feature type="transmembrane region" description="Helical" evidence="6">
    <location>
        <begin position="43"/>
        <end position="66"/>
    </location>
</feature>
<keyword evidence="9" id="KW-1185">Reference proteome</keyword>
<dbReference type="STRING" id="1005048.CFU_3139"/>
<feature type="transmembrane region" description="Helical" evidence="6">
    <location>
        <begin position="78"/>
        <end position="97"/>
    </location>
</feature>